<gene>
    <name evidence="2" type="ORF">PODLI_1B000723</name>
</gene>
<evidence type="ECO:0000313" key="3">
    <source>
        <dbReference type="Proteomes" id="UP001178461"/>
    </source>
</evidence>
<feature type="region of interest" description="Disordered" evidence="1">
    <location>
        <begin position="172"/>
        <end position="231"/>
    </location>
</feature>
<protein>
    <submittedName>
        <fullName evidence="2">Uncharacterized protein</fullName>
    </submittedName>
</protein>
<evidence type="ECO:0000256" key="1">
    <source>
        <dbReference type="SAM" id="MobiDB-lite"/>
    </source>
</evidence>
<evidence type="ECO:0000313" key="2">
    <source>
        <dbReference type="EMBL" id="CAI5781971.1"/>
    </source>
</evidence>
<feature type="region of interest" description="Disordered" evidence="1">
    <location>
        <begin position="249"/>
        <end position="276"/>
    </location>
</feature>
<dbReference type="Proteomes" id="UP001178461">
    <property type="component" value="Chromosome 8"/>
</dbReference>
<dbReference type="EMBL" id="OX395133">
    <property type="protein sequence ID" value="CAI5781971.1"/>
    <property type="molecule type" value="Genomic_DNA"/>
</dbReference>
<reference evidence="2" key="1">
    <citation type="submission" date="2022-12" db="EMBL/GenBank/DDBJ databases">
        <authorList>
            <person name="Alioto T."/>
            <person name="Alioto T."/>
            <person name="Gomez Garrido J."/>
        </authorList>
    </citation>
    <scope>NUCLEOTIDE SEQUENCE</scope>
</reference>
<sequence length="276" mass="29799">MLGWIEKVIPQPPVSSPIAVVVGKDTQADQIAVESGPISARQLTERSPGSVAEGFKEHARDSISTTDSPGRGVLSWISQGLEKVMPQPAQNSPVMLQEAAKSFEASIDIPDVTEVQSIEEEKEEEEEIVSVIDEEEEQNELYYSSDNNAPDKIGGKKVITWIWEGFGKMMPQPENMKKMEEGTPGNQAAQRAQKGSLPASPLSEPGMKHRASTDNQSTRSLSLFPRTLGGDGTSVIDWFVQGLEKVMPQPVTKGKEDGQSAEAADLSPGQARSKGA</sequence>
<keyword evidence="3" id="KW-1185">Reference proteome</keyword>
<feature type="region of interest" description="Disordered" evidence="1">
    <location>
        <begin position="40"/>
        <end position="71"/>
    </location>
</feature>
<accession>A0AA35KPJ8</accession>
<name>A0AA35KPJ8_9SAUR</name>
<organism evidence="2 3">
    <name type="scientific">Podarcis lilfordi</name>
    <name type="common">Lilford's wall lizard</name>
    <dbReference type="NCBI Taxonomy" id="74358"/>
    <lineage>
        <taxon>Eukaryota</taxon>
        <taxon>Metazoa</taxon>
        <taxon>Chordata</taxon>
        <taxon>Craniata</taxon>
        <taxon>Vertebrata</taxon>
        <taxon>Euteleostomi</taxon>
        <taxon>Lepidosauria</taxon>
        <taxon>Squamata</taxon>
        <taxon>Bifurcata</taxon>
        <taxon>Unidentata</taxon>
        <taxon>Episquamata</taxon>
        <taxon>Laterata</taxon>
        <taxon>Lacertibaenia</taxon>
        <taxon>Lacertidae</taxon>
        <taxon>Podarcis</taxon>
    </lineage>
</organism>
<proteinExistence type="predicted"/>
<dbReference type="AlphaFoldDB" id="A0AA35KPJ8"/>